<proteinExistence type="predicted"/>
<evidence type="ECO:0000313" key="3">
    <source>
        <dbReference type="Proteomes" id="UP001218218"/>
    </source>
</evidence>
<feature type="region of interest" description="Disordered" evidence="1">
    <location>
        <begin position="176"/>
        <end position="217"/>
    </location>
</feature>
<evidence type="ECO:0000256" key="1">
    <source>
        <dbReference type="SAM" id="MobiDB-lite"/>
    </source>
</evidence>
<accession>A0AAD7EI96</accession>
<name>A0AAD7EI96_9AGAR</name>
<dbReference type="AlphaFoldDB" id="A0AAD7EI96"/>
<feature type="compositionally biased region" description="Basic and acidic residues" evidence="1">
    <location>
        <begin position="191"/>
        <end position="204"/>
    </location>
</feature>
<organism evidence="2 3">
    <name type="scientific">Mycena albidolilacea</name>
    <dbReference type="NCBI Taxonomy" id="1033008"/>
    <lineage>
        <taxon>Eukaryota</taxon>
        <taxon>Fungi</taxon>
        <taxon>Dikarya</taxon>
        <taxon>Basidiomycota</taxon>
        <taxon>Agaricomycotina</taxon>
        <taxon>Agaricomycetes</taxon>
        <taxon>Agaricomycetidae</taxon>
        <taxon>Agaricales</taxon>
        <taxon>Marasmiineae</taxon>
        <taxon>Mycenaceae</taxon>
        <taxon>Mycena</taxon>
    </lineage>
</organism>
<feature type="region of interest" description="Disordered" evidence="1">
    <location>
        <begin position="270"/>
        <end position="296"/>
    </location>
</feature>
<comment type="caution">
    <text evidence="2">The sequence shown here is derived from an EMBL/GenBank/DDBJ whole genome shotgun (WGS) entry which is preliminary data.</text>
</comment>
<gene>
    <name evidence="2" type="ORF">DFH08DRAFT_940880</name>
</gene>
<feature type="compositionally biased region" description="Basic and acidic residues" evidence="1">
    <location>
        <begin position="276"/>
        <end position="291"/>
    </location>
</feature>
<dbReference type="Proteomes" id="UP001218218">
    <property type="component" value="Unassembled WGS sequence"/>
</dbReference>
<protein>
    <submittedName>
        <fullName evidence="2">Uncharacterized protein</fullName>
    </submittedName>
</protein>
<evidence type="ECO:0000313" key="2">
    <source>
        <dbReference type="EMBL" id="KAJ7327648.1"/>
    </source>
</evidence>
<keyword evidence="3" id="KW-1185">Reference proteome</keyword>
<reference evidence="2" key="1">
    <citation type="submission" date="2023-03" db="EMBL/GenBank/DDBJ databases">
        <title>Massive genome expansion in bonnet fungi (Mycena s.s.) driven by repeated elements and novel gene families across ecological guilds.</title>
        <authorList>
            <consortium name="Lawrence Berkeley National Laboratory"/>
            <person name="Harder C.B."/>
            <person name="Miyauchi S."/>
            <person name="Viragh M."/>
            <person name="Kuo A."/>
            <person name="Thoen E."/>
            <person name="Andreopoulos B."/>
            <person name="Lu D."/>
            <person name="Skrede I."/>
            <person name="Drula E."/>
            <person name="Henrissat B."/>
            <person name="Morin E."/>
            <person name="Kohler A."/>
            <person name="Barry K."/>
            <person name="LaButti K."/>
            <person name="Morin E."/>
            <person name="Salamov A."/>
            <person name="Lipzen A."/>
            <person name="Mereny Z."/>
            <person name="Hegedus B."/>
            <person name="Baldrian P."/>
            <person name="Stursova M."/>
            <person name="Weitz H."/>
            <person name="Taylor A."/>
            <person name="Grigoriev I.V."/>
            <person name="Nagy L.G."/>
            <person name="Martin F."/>
            <person name="Kauserud H."/>
        </authorList>
    </citation>
    <scope>NUCLEOTIDE SEQUENCE</scope>
    <source>
        <strain evidence="2">CBHHK002</strain>
    </source>
</reference>
<feature type="compositionally biased region" description="Polar residues" evidence="1">
    <location>
        <begin position="380"/>
        <end position="404"/>
    </location>
</feature>
<sequence>MTIYPYLALIRRKSAEYSAPFVNKPWKGITGRDSRICTIVCSVGEGPTGHGEVLRTGEDAEAGLGAHEAPIDSATLTVLWQAAVSRILYNRVGAGLFFCMRFVVHLALIAVGGKRNACELHLMKEAVMPVWSDPMRYASILEAAADRGSRIAFHRAGGDVRVGDIGAFGAAPRQEKDKFGVGDGGGGIQRPRKEGGRERGKEGMKMAGGDTSSIRTRGARPCASLHGQRARADNASRHWWIDAVAQWVGNERWGGEGEVRPEMGKVWRMSKRRRGRREEAKGIGQGRDRAGRHTRSTCFRRIADTASAREGSWDNGSSSGSVCKRQRIQEKGRLPQSSLWATTLGPCWVDVEGRSGLKSLRTSTASASGALDMQPESGVSKWQLTRTVASSQETTTRKAQLQSASRRHGKAA</sequence>
<feature type="region of interest" description="Disordered" evidence="1">
    <location>
        <begin position="364"/>
        <end position="412"/>
    </location>
</feature>
<dbReference type="EMBL" id="JARIHO010000041">
    <property type="protein sequence ID" value="KAJ7327648.1"/>
    <property type="molecule type" value="Genomic_DNA"/>
</dbReference>